<reference evidence="1" key="1">
    <citation type="journal article" date="2021" name="Proc. Natl. Acad. Sci. U.S.A.">
        <title>A Catalog of Tens of Thousands of Viruses from Human Metagenomes Reveals Hidden Associations with Chronic Diseases.</title>
        <authorList>
            <person name="Tisza M.J."/>
            <person name="Buck C.B."/>
        </authorList>
    </citation>
    <scope>NUCLEOTIDE SEQUENCE</scope>
    <source>
        <strain evidence="1">CtBrh2</strain>
    </source>
</reference>
<accession>A0A8S5S867</accession>
<dbReference type="EMBL" id="BK032545">
    <property type="protein sequence ID" value="DAF46882.1"/>
    <property type="molecule type" value="Genomic_DNA"/>
</dbReference>
<name>A0A8S5S867_9CAUD</name>
<sequence length="56" mass="6638">MKQTILAFPGWNINTILETDVQYLDEIMFSDTDSNQPSANRREVVSMEDWFKEINR</sequence>
<organism evidence="1">
    <name type="scientific">Siphoviridae sp. ctBrh2</name>
    <dbReference type="NCBI Taxonomy" id="2827804"/>
    <lineage>
        <taxon>Viruses</taxon>
        <taxon>Duplodnaviria</taxon>
        <taxon>Heunggongvirae</taxon>
        <taxon>Uroviricota</taxon>
        <taxon>Caudoviricetes</taxon>
    </lineage>
</organism>
<protein>
    <submittedName>
        <fullName evidence="1">Uncharacterized protein</fullName>
    </submittedName>
</protein>
<evidence type="ECO:0000313" key="1">
    <source>
        <dbReference type="EMBL" id="DAF46882.1"/>
    </source>
</evidence>
<proteinExistence type="predicted"/>